<proteinExistence type="predicted"/>
<protein>
    <submittedName>
        <fullName evidence="2">Uncharacterized protein</fullName>
    </submittedName>
</protein>
<feature type="compositionally biased region" description="Acidic residues" evidence="1">
    <location>
        <begin position="38"/>
        <end position="52"/>
    </location>
</feature>
<gene>
    <name evidence="2" type="ORF">HAX54_008273</name>
</gene>
<dbReference type="EMBL" id="JACEIK010014272">
    <property type="protein sequence ID" value="MCE3216818.1"/>
    <property type="molecule type" value="Genomic_DNA"/>
</dbReference>
<evidence type="ECO:0000313" key="2">
    <source>
        <dbReference type="EMBL" id="MCE3216818.1"/>
    </source>
</evidence>
<evidence type="ECO:0000313" key="3">
    <source>
        <dbReference type="Proteomes" id="UP000823775"/>
    </source>
</evidence>
<name>A0ABS8X039_DATST</name>
<comment type="caution">
    <text evidence="2">The sequence shown here is derived from an EMBL/GenBank/DDBJ whole genome shotgun (WGS) entry which is preliminary data.</text>
</comment>
<dbReference type="Proteomes" id="UP000823775">
    <property type="component" value="Unassembled WGS sequence"/>
</dbReference>
<accession>A0ABS8X039</accession>
<keyword evidence="3" id="KW-1185">Reference proteome</keyword>
<feature type="region of interest" description="Disordered" evidence="1">
    <location>
        <begin position="34"/>
        <end position="65"/>
    </location>
</feature>
<sequence length="65" mass="7581">MILEQRIAELSIQDEASRVRERQRDIEFVYGQYGLVDEPSEDDDEDADEDDHVENTPPHYGILMS</sequence>
<reference evidence="2 3" key="1">
    <citation type="journal article" date="2021" name="BMC Genomics">
        <title>Datura genome reveals duplications of psychoactive alkaloid biosynthetic genes and high mutation rate following tissue culture.</title>
        <authorList>
            <person name="Rajewski A."/>
            <person name="Carter-House D."/>
            <person name="Stajich J."/>
            <person name="Litt A."/>
        </authorList>
    </citation>
    <scope>NUCLEOTIDE SEQUENCE [LARGE SCALE GENOMIC DNA]</scope>
    <source>
        <strain evidence="2">AR-01</strain>
    </source>
</reference>
<organism evidence="2 3">
    <name type="scientific">Datura stramonium</name>
    <name type="common">Jimsonweed</name>
    <name type="synonym">Common thornapple</name>
    <dbReference type="NCBI Taxonomy" id="4076"/>
    <lineage>
        <taxon>Eukaryota</taxon>
        <taxon>Viridiplantae</taxon>
        <taxon>Streptophyta</taxon>
        <taxon>Embryophyta</taxon>
        <taxon>Tracheophyta</taxon>
        <taxon>Spermatophyta</taxon>
        <taxon>Magnoliopsida</taxon>
        <taxon>eudicotyledons</taxon>
        <taxon>Gunneridae</taxon>
        <taxon>Pentapetalae</taxon>
        <taxon>asterids</taxon>
        <taxon>lamiids</taxon>
        <taxon>Solanales</taxon>
        <taxon>Solanaceae</taxon>
        <taxon>Solanoideae</taxon>
        <taxon>Datureae</taxon>
        <taxon>Datura</taxon>
    </lineage>
</organism>
<evidence type="ECO:0000256" key="1">
    <source>
        <dbReference type="SAM" id="MobiDB-lite"/>
    </source>
</evidence>
<feature type="non-terminal residue" evidence="2">
    <location>
        <position position="65"/>
    </location>
</feature>